<evidence type="ECO:0000313" key="2">
    <source>
        <dbReference type="Proteomes" id="UP000246145"/>
    </source>
</evidence>
<gene>
    <name evidence="1" type="ORF">C7440_1655</name>
</gene>
<dbReference type="Proteomes" id="UP000246145">
    <property type="component" value="Unassembled WGS sequence"/>
</dbReference>
<dbReference type="EMBL" id="QEKO01000002">
    <property type="protein sequence ID" value="PVY62162.1"/>
    <property type="molecule type" value="Genomic_DNA"/>
</dbReference>
<keyword evidence="2" id="KW-1185">Reference proteome</keyword>
<sequence>MALNLKFSAALRAAQQDQITARLGANAVVRVYSGEQPASPDTAITDQVLLSSIACSATFAPPAVGSTLTVNPLEIGVGTTQAGDGTDATWFRIVTAGGVAHIDGSVGISGCDMNLNNTNIAKGQTIAIATMTFTNGNGN</sequence>
<name>A0A2U1CME8_9BURK</name>
<dbReference type="AlphaFoldDB" id="A0A2U1CME8"/>
<organism evidence="1 2">
    <name type="scientific">Pusillimonas noertemannii</name>
    <dbReference type="NCBI Taxonomy" id="305977"/>
    <lineage>
        <taxon>Bacteria</taxon>
        <taxon>Pseudomonadati</taxon>
        <taxon>Pseudomonadota</taxon>
        <taxon>Betaproteobacteria</taxon>
        <taxon>Burkholderiales</taxon>
        <taxon>Alcaligenaceae</taxon>
        <taxon>Pusillimonas</taxon>
    </lineage>
</organism>
<dbReference type="RefSeq" id="WP_116518155.1">
    <property type="nucleotide sequence ID" value="NZ_JACCEX010000002.1"/>
</dbReference>
<dbReference type="OrthoDB" id="9153689at2"/>
<reference evidence="1 2" key="1">
    <citation type="submission" date="2018-04" db="EMBL/GenBank/DDBJ databases">
        <title>Genomic Encyclopedia of Type Strains, Phase IV (KMG-IV): sequencing the most valuable type-strain genomes for metagenomic binning, comparative biology and taxonomic classification.</title>
        <authorList>
            <person name="Goeker M."/>
        </authorList>
    </citation>
    <scope>NUCLEOTIDE SEQUENCE [LARGE SCALE GENOMIC DNA]</scope>
    <source>
        <strain evidence="1 2">DSM 10065</strain>
    </source>
</reference>
<proteinExistence type="predicted"/>
<evidence type="ECO:0000313" key="1">
    <source>
        <dbReference type="EMBL" id="PVY62162.1"/>
    </source>
</evidence>
<comment type="caution">
    <text evidence="1">The sequence shown here is derived from an EMBL/GenBank/DDBJ whole genome shotgun (WGS) entry which is preliminary data.</text>
</comment>
<accession>A0A2U1CME8</accession>
<protein>
    <submittedName>
        <fullName evidence="1">Uncharacterized protein</fullName>
    </submittedName>
</protein>